<dbReference type="Gene3D" id="2.30.38.10">
    <property type="entry name" value="Luciferase, Domain 3"/>
    <property type="match status" value="1"/>
</dbReference>
<dbReference type="Gene3D" id="3.40.50.980">
    <property type="match status" value="2"/>
</dbReference>
<dbReference type="PROSITE" id="PS50075">
    <property type="entry name" value="CARRIER"/>
    <property type="match status" value="1"/>
</dbReference>
<dbReference type="InterPro" id="IPR001242">
    <property type="entry name" value="Condensation_dom"/>
</dbReference>
<evidence type="ECO:0000256" key="2">
    <source>
        <dbReference type="SAM" id="MobiDB-lite"/>
    </source>
</evidence>
<gene>
    <name evidence="4" type="ORF">LC586_20945</name>
</gene>
<dbReference type="RefSeq" id="WP_229486614.1">
    <property type="nucleotide sequence ID" value="NZ_JAIVFQ010000034.1"/>
</dbReference>
<dbReference type="Gene3D" id="1.10.1200.10">
    <property type="entry name" value="ACP-like"/>
    <property type="match status" value="1"/>
</dbReference>
<keyword evidence="5" id="KW-1185">Reference proteome</keyword>
<dbReference type="Pfam" id="PF13193">
    <property type="entry name" value="AMP-binding_C"/>
    <property type="match status" value="1"/>
</dbReference>
<comment type="caution">
    <text evidence="4">The sequence shown here is derived from an EMBL/GenBank/DDBJ whole genome shotgun (WGS) entry which is preliminary data.</text>
</comment>
<dbReference type="SUPFAM" id="SSF56801">
    <property type="entry name" value="Acetyl-CoA synthetase-like"/>
    <property type="match status" value="1"/>
</dbReference>
<dbReference type="InterPro" id="IPR009081">
    <property type="entry name" value="PP-bd_ACP"/>
</dbReference>
<sequence length="1165" mass="132199">MKTIEEFLSYLCSLDVKLWVEENRLRCNAPKDVLTAVIKEEIAERKQDIVAFLRNNSVDLVADKQPICPVKRQENLPLSFAQQRLWFLAQLEPDSPFYNIPAAVRLQGQLNVEALQQTFNEIINRHEALRTNFQIIEGQAVAVISEEKPLKLSIFNISSLPANRQEAEVKQLAFQEAQKPFDLKSDLLLRVKLLCLSEQEHIVLLTMHHIVSDGWSTDVLVQEIATLYPAFFSGQSSPLPELPIQYVDFATWQRQWLQGKVLETQLSYWLKQLENAPKVLELPTDHPRPAIQTFRGATYSFKLSKELSASLNKLSQQQGSTLFMTLLAAFQTLLWRYTGQEDIVVGSPIANRNRAEIEGLIGFFVNILVLRTNLAGNPSFEELLKRLREVALCGFAHQDLPFELLVEQLQPERDLSHTPLFQVMFVLQNAPMSALELPDLTLSPLETNSDTANFDLNLHIIETESGLVGSLEYSTDLFEETSIHRMVEHLQTLLEGIVANPQQRLSELPLLRESEKHQLLVEWNDTQVEYPQQQCIHELFEAQVERTPDALAVVFESEQLTYRELNTRANQLANYLQQLGVKPEVLVGIYVERSLSIVIGLLAILKAGGAYVPLDSSYPKERLAYMLEDSRPSVLLTQQHLVENLPTNQAQVICIDSDWQLIADENRENPGCNITVDNLAYVIYTSGSTGKPKGAMNTHQGICNRLLWMQDAYQLTAADCVLHKTPFSFDVSVWEFFWTLMTGAQLVVAQPEGHRDPSYIVNLILKQQITTLHFVPSMLQAFLEAEGLEKCQSLVRVIASGEALPVQLQQRFFNRLNAQLHNLYGPTEAAVDVTFWQCEKDSVTNQNTVLIGQPIANIQIYLLDKYLNPVVVGVTGEVYIGGVGVGRGYLNRPELTAEKFIPNPFSDEPTRLYRTGDLARYLANGEIEYIGRIDNQVKIRGLRIELGEIEAIISQYPAVRETVVVVSEESADSQRIVAYIVPQTEQTLAIPELRGFLESKLPSYMVPAAFVTLEALPLTPNGKVDRKALPMPDTVRPELELVYQPPQTEIEKTIADIWQEVLHVDNVGIYDNFFELGGHSLLLVQIHSKLQKIFQKDLLFVEMFQHPTVSHLARYFSQESREETSFIQHSHRSESRKASTQRRKQARKEHRAVTKERVVSSQSDE</sequence>
<dbReference type="Pfam" id="PF00550">
    <property type="entry name" value="PP-binding"/>
    <property type="match status" value="1"/>
</dbReference>
<dbReference type="NCBIfam" id="TIGR01733">
    <property type="entry name" value="AA-adenyl-dom"/>
    <property type="match status" value="1"/>
</dbReference>
<dbReference type="Pfam" id="PF00668">
    <property type="entry name" value="Condensation"/>
    <property type="match status" value="1"/>
</dbReference>
<feature type="compositionally biased region" description="Basic residues" evidence="2">
    <location>
        <begin position="1139"/>
        <end position="1150"/>
    </location>
</feature>
<dbReference type="InterPro" id="IPR044894">
    <property type="entry name" value="TubC_N_sf"/>
</dbReference>
<dbReference type="CDD" id="cd19531">
    <property type="entry name" value="LCL_NRPS-like"/>
    <property type="match status" value="1"/>
</dbReference>
<evidence type="ECO:0000313" key="4">
    <source>
        <dbReference type="EMBL" id="MCC5601602.1"/>
    </source>
</evidence>
<dbReference type="Pfam" id="PF00501">
    <property type="entry name" value="AMP-binding"/>
    <property type="match status" value="1"/>
</dbReference>
<dbReference type="Gene3D" id="3.30.559.30">
    <property type="entry name" value="Nonribosomal peptide synthetase, condensation domain"/>
    <property type="match status" value="1"/>
</dbReference>
<organism evidence="4 5">
    <name type="scientific">Nostoc favosum CHAB5714</name>
    <dbReference type="NCBI Taxonomy" id="2780399"/>
    <lineage>
        <taxon>Bacteria</taxon>
        <taxon>Bacillati</taxon>
        <taxon>Cyanobacteriota</taxon>
        <taxon>Cyanophyceae</taxon>
        <taxon>Nostocales</taxon>
        <taxon>Nostocaceae</taxon>
        <taxon>Nostoc</taxon>
        <taxon>Nostoc favosum</taxon>
    </lineage>
</organism>
<dbReference type="InterPro" id="IPR041464">
    <property type="entry name" value="TubC_N"/>
</dbReference>
<dbReference type="CDD" id="cd17646">
    <property type="entry name" value="A_NRPS_AB3403-like"/>
    <property type="match status" value="1"/>
</dbReference>
<proteinExistence type="predicted"/>
<dbReference type="Pfam" id="PF18563">
    <property type="entry name" value="TubC_N"/>
    <property type="match status" value="1"/>
</dbReference>
<dbReference type="PANTHER" id="PTHR45527">
    <property type="entry name" value="NONRIBOSOMAL PEPTIDE SYNTHETASE"/>
    <property type="match status" value="1"/>
</dbReference>
<name>A0ABS8IBM7_9NOSO</name>
<dbReference type="InterPro" id="IPR025110">
    <property type="entry name" value="AMP-bd_C"/>
</dbReference>
<dbReference type="Gene3D" id="1.10.10.1830">
    <property type="entry name" value="Non-ribosomal peptide synthase, adenylation domain"/>
    <property type="match status" value="1"/>
</dbReference>
<dbReference type="InterPro" id="IPR023213">
    <property type="entry name" value="CAT-like_dom_sf"/>
</dbReference>
<dbReference type="PANTHER" id="PTHR45527:SF1">
    <property type="entry name" value="FATTY ACID SYNTHASE"/>
    <property type="match status" value="1"/>
</dbReference>
<dbReference type="PROSITE" id="PS00455">
    <property type="entry name" value="AMP_BINDING"/>
    <property type="match status" value="1"/>
</dbReference>
<dbReference type="InterPro" id="IPR020845">
    <property type="entry name" value="AMP-binding_CS"/>
</dbReference>
<feature type="domain" description="Carrier" evidence="3">
    <location>
        <begin position="1045"/>
        <end position="1120"/>
    </location>
</feature>
<dbReference type="SUPFAM" id="SSF52777">
    <property type="entry name" value="CoA-dependent acyltransferases"/>
    <property type="match status" value="2"/>
</dbReference>
<dbReference type="InterPro" id="IPR010071">
    <property type="entry name" value="AA_adenyl_dom"/>
</dbReference>
<accession>A0ABS8IBM7</accession>
<evidence type="ECO:0000256" key="1">
    <source>
        <dbReference type="ARBA" id="ARBA00001957"/>
    </source>
</evidence>
<evidence type="ECO:0000313" key="5">
    <source>
        <dbReference type="Proteomes" id="UP001199525"/>
    </source>
</evidence>
<dbReference type="InterPro" id="IPR045851">
    <property type="entry name" value="AMP-bd_C_sf"/>
</dbReference>
<dbReference type="InterPro" id="IPR000873">
    <property type="entry name" value="AMP-dep_synth/lig_dom"/>
</dbReference>
<evidence type="ECO:0000259" key="3">
    <source>
        <dbReference type="PROSITE" id="PS50075"/>
    </source>
</evidence>
<protein>
    <submittedName>
        <fullName evidence="4">Amino acid adenylation domain-containing protein</fullName>
    </submittedName>
</protein>
<dbReference type="EMBL" id="JAIVFQ010000034">
    <property type="protein sequence ID" value="MCC5601602.1"/>
    <property type="molecule type" value="Genomic_DNA"/>
</dbReference>
<dbReference type="Proteomes" id="UP001199525">
    <property type="component" value="Unassembled WGS sequence"/>
</dbReference>
<feature type="region of interest" description="Disordered" evidence="2">
    <location>
        <begin position="1124"/>
        <end position="1165"/>
    </location>
</feature>
<dbReference type="Gene3D" id="3.30.300.30">
    <property type="match status" value="1"/>
</dbReference>
<dbReference type="Gene3D" id="3.30.559.10">
    <property type="entry name" value="Chloramphenicol acetyltransferase-like domain"/>
    <property type="match status" value="1"/>
</dbReference>
<comment type="cofactor">
    <cofactor evidence="1">
        <name>pantetheine 4'-phosphate</name>
        <dbReference type="ChEBI" id="CHEBI:47942"/>
    </cofactor>
</comment>
<dbReference type="SUPFAM" id="SSF47336">
    <property type="entry name" value="ACP-like"/>
    <property type="match status" value="1"/>
</dbReference>
<dbReference type="InterPro" id="IPR036736">
    <property type="entry name" value="ACP-like_sf"/>
</dbReference>
<reference evidence="4 5" key="1">
    <citation type="journal article" date="2021" name="Microorganisms">
        <title>Genome Evolution of Filamentous Cyanobacterium Nostoc Species: From Facultative Symbiosis to Free Living.</title>
        <authorList>
            <person name="Huo D."/>
            <person name="Li H."/>
            <person name="Cai F."/>
            <person name="Guo X."/>
            <person name="Qiao Z."/>
            <person name="Wang W."/>
            <person name="Yu G."/>
            <person name="Li R."/>
        </authorList>
    </citation>
    <scope>NUCLEOTIDE SEQUENCE [LARGE SCALE GENOMIC DNA]</scope>
    <source>
        <strain evidence="4 5">CHAB 5714</strain>
    </source>
</reference>